<sequence length="493" mass="57540">MKTSSETASKDWLEALYIMPLERRLPRLRVVEEEAEDDGDRESTSKLVPLFEEEDNECSVNENLSRNSPSSQRPPDREAALESFRHEWKAELDSKNKVVKSNEIKPVPPRLPKTQPEQVKFEKASSLFLEGVELERRGEMCDAVQRYMAAVRLIPDIEFKIFRNRPSTRTANTNSPDSRGRVRSRSRSDPIDGVEEDSDLEGTLQRRLNDRGTMIEPDRYGDVCPFALLPAELLMTIVKYVVGSELDVRCLEMLSMTCAGFYLISRDEELWRTICQRVFGEHRITSEDETVYGCWRQVYISRPHVYLHGVYIGKCTYIRHGEASFQDQFYRPWHIVVYYRFMKFFADGTALMITSSEKPAQIVSQLKSKSTRLSGVLLGRYRPIGQDRIAAQFFRHCEKSEQRPRRYQRLRQQFIPHEVSLQEFNMELRFGDGKRRSAHCVLQWEKYECSFRYLSGQVSQSCLDVGDHQLFPPLFFSRVKSFTQPDGWDEMLL</sequence>
<dbReference type="CDD" id="cd22089">
    <property type="entry name" value="F-box_FBXO9"/>
    <property type="match status" value="1"/>
</dbReference>
<feature type="domain" description="F-box" evidence="3">
    <location>
        <begin position="227"/>
        <end position="277"/>
    </location>
</feature>
<feature type="region of interest" description="Disordered" evidence="2">
    <location>
        <begin position="27"/>
        <end position="77"/>
    </location>
</feature>
<dbReference type="GO" id="GO:0019005">
    <property type="term" value="C:SCF ubiquitin ligase complex"/>
    <property type="evidence" value="ECO:0007669"/>
    <property type="project" value="TreeGrafter"/>
</dbReference>
<gene>
    <name evidence="5" type="primary">FBXO9</name>
    <name evidence="5" type="ORF">Tcan_10197</name>
</gene>
<comment type="caution">
    <text evidence="5">The sequence shown here is derived from an EMBL/GenBank/DDBJ whole genome shotgun (WGS) entry which is preliminary data.</text>
</comment>
<evidence type="ECO:0000313" key="5">
    <source>
        <dbReference type="EMBL" id="KHN75753.1"/>
    </source>
</evidence>
<dbReference type="PANTHER" id="PTHR12874:SF29">
    <property type="entry name" value="F-BOX ONLY PROTEIN 9"/>
    <property type="match status" value="1"/>
</dbReference>
<keyword evidence="6" id="KW-1185">Reference proteome</keyword>
<organism evidence="5 6">
    <name type="scientific">Toxocara canis</name>
    <name type="common">Canine roundworm</name>
    <dbReference type="NCBI Taxonomy" id="6265"/>
    <lineage>
        <taxon>Eukaryota</taxon>
        <taxon>Metazoa</taxon>
        <taxon>Ecdysozoa</taxon>
        <taxon>Nematoda</taxon>
        <taxon>Chromadorea</taxon>
        <taxon>Rhabditida</taxon>
        <taxon>Spirurina</taxon>
        <taxon>Ascaridomorpha</taxon>
        <taxon>Ascaridoidea</taxon>
        <taxon>Toxocaridae</taxon>
        <taxon>Toxocara</taxon>
    </lineage>
</organism>
<accession>A0A0B2V2K5</accession>
<proteinExistence type="predicted"/>
<dbReference type="Pfam" id="PF19270">
    <property type="entry name" value="FBO_C"/>
    <property type="match status" value="1"/>
</dbReference>
<dbReference type="SUPFAM" id="SSF81383">
    <property type="entry name" value="F-box domain"/>
    <property type="match status" value="1"/>
</dbReference>
<dbReference type="GO" id="GO:0005737">
    <property type="term" value="C:cytoplasm"/>
    <property type="evidence" value="ECO:0007669"/>
    <property type="project" value="TreeGrafter"/>
</dbReference>
<dbReference type="InterPro" id="IPR001810">
    <property type="entry name" value="F-box_dom"/>
</dbReference>
<dbReference type="GO" id="GO:0031146">
    <property type="term" value="P:SCF-dependent proteasomal ubiquitin-dependent protein catabolic process"/>
    <property type="evidence" value="ECO:0007669"/>
    <property type="project" value="TreeGrafter"/>
</dbReference>
<dbReference type="OrthoDB" id="2117972at2759"/>
<name>A0A0B2V2K5_TOXCA</name>
<feature type="compositionally biased region" description="Polar residues" evidence="2">
    <location>
        <begin position="165"/>
        <end position="174"/>
    </location>
</feature>
<dbReference type="PANTHER" id="PTHR12874">
    <property type="entry name" value="F-BOX ONLY PROTEIN 48-RELATED"/>
    <property type="match status" value="1"/>
</dbReference>
<dbReference type="Gene3D" id="1.20.1280.50">
    <property type="match status" value="1"/>
</dbReference>
<feature type="compositionally biased region" description="Polar residues" evidence="2">
    <location>
        <begin position="58"/>
        <end position="73"/>
    </location>
</feature>
<dbReference type="Pfam" id="PF12937">
    <property type="entry name" value="F-box-like"/>
    <property type="match status" value="1"/>
</dbReference>
<dbReference type="InterPro" id="IPR045464">
    <property type="entry name" value="Hrt3/FBXO9_C"/>
</dbReference>
<dbReference type="STRING" id="6265.A0A0B2V2K5"/>
<dbReference type="EMBL" id="JPKZ01002626">
    <property type="protein sequence ID" value="KHN75753.1"/>
    <property type="molecule type" value="Genomic_DNA"/>
</dbReference>
<dbReference type="Proteomes" id="UP000031036">
    <property type="component" value="Unassembled WGS sequence"/>
</dbReference>
<protein>
    <submittedName>
        <fullName evidence="5">F-box only protein 9</fullName>
    </submittedName>
</protein>
<dbReference type="InterPro" id="IPR036047">
    <property type="entry name" value="F-box-like_dom_sf"/>
</dbReference>
<feature type="region of interest" description="Disordered" evidence="2">
    <location>
        <begin position="165"/>
        <end position="200"/>
    </location>
</feature>
<dbReference type="AlphaFoldDB" id="A0A0B2V2K5"/>
<feature type="domain" description="F-box protein Hrt3/FBXO9 C-terminal" evidence="4">
    <location>
        <begin position="292"/>
        <end position="397"/>
    </location>
</feature>
<evidence type="ECO:0000313" key="6">
    <source>
        <dbReference type="Proteomes" id="UP000031036"/>
    </source>
</evidence>
<evidence type="ECO:0000259" key="3">
    <source>
        <dbReference type="Pfam" id="PF12937"/>
    </source>
</evidence>
<dbReference type="OMA" id="RWNRLDF"/>
<evidence type="ECO:0000259" key="4">
    <source>
        <dbReference type="Pfam" id="PF19270"/>
    </source>
</evidence>
<keyword evidence="1" id="KW-0833">Ubl conjugation pathway</keyword>
<evidence type="ECO:0000256" key="2">
    <source>
        <dbReference type="SAM" id="MobiDB-lite"/>
    </source>
</evidence>
<reference evidence="5 6" key="1">
    <citation type="submission" date="2014-11" db="EMBL/GenBank/DDBJ databases">
        <title>Genetic blueprint of the zoonotic pathogen Toxocara canis.</title>
        <authorList>
            <person name="Zhu X.-Q."/>
            <person name="Korhonen P.K."/>
            <person name="Cai H."/>
            <person name="Young N.D."/>
            <person name="Nejsum P."/>
            <person name="von Samson-Himmelstjerna G."/>
            <person name="Boag P.R."/>
            <person name="Tan P."/>
            <person name="Li Q."/>
            <person name="Min J."/>
            <person name="Yang Y."/>
            <person name="Wang X."/>
            <person name="Fang X."/>
            <person name="Hall R.S."/>
            <person name="Hofmann A."/>
            <person name="Sternberg P.W."/>
            <person name="Jex A.R."/>
            <person name="Gasser R.B."/>
        </authorList>
    </citation>
    <scope>NUCLEOTIDE SEQUENCE [LARGE SCALE GENOMIC DNA]</scope>
    <source>
        <strain evidence="5">PN_DK_2014</strain>
    </source>
</reference>
<evidence type="ECO:0000256" key="1">
    <source>
        <dbReference type="ARBA" id="ARBA00022786"/>
    </source>
</evidence>